<dbReference type="AlphaFoldDB" id="A2D8E0"/>
<feature type="region of interest" description="Disordered" evidence="1">
    <location>
        <begin position="41"/>
        <end position="80"/>
    </location>
</feature>
<evidence type="ECO:0000313" key="3">
    <source>
        <dbReference type="Proteomes" id="UP000001542"/>
    </source>
</evidence>
<dbReference type="VEuPathDB" id="TrichDB:TVAG_184950"/>
<reference evidence="2" key="1">
    <citation type="submission" date="2006-10" db="EMBL/GenBank/DDBJ databases">
        <authorList>
            <person name="Amadeo P."/>
            <person name="Zhao Q."/>
            <person name="Wortman J."/>
            <person name="Fraser-Liggett C."/>
            <person name="Carlton J."/>
        </authorList>
    </citation>
    <scope>NUCLEOTIDE SEQUENCE</scope>
    <source>
        <strain evidence="2">G3</strain>
    </source>
</reference>
<evidence type="ECO:0000256" key="1">
    <source>
        <dbReference type="SAM" id="MobiDB-lite"/>
    </source>
</evidence>
<gene>
    <name evidence="2" type="ORF">TVAG_184950</name>
</gene>
<keyword evidence="3" id="KW-1185">Reference proteome</keyword>
<feature type="compositionally biased region" description="Basic and acidic residues" evidence="1">
    <location>
        <begin position="55"/>
        <end position="69"/>
    </location>
</feature>
<accession>A2D8E0</accession>
<sequence>MRRRFTSQKNTNAKAEITVGYNVNDDKSRIIQNVKVNVSPELTRSATQPNLLTRDLPKNDENEENHENGDPIILSEPGKEPVEIPTYPTYPPPLSSNIENPGIYDYSRNAPYKIDINSELMKIYRDIITDNYDSIINLIDQSGLIILPYESLIHIIAILCDVQDSDVKIQFFIDDEVSCCGTVAKINPIKDISTIKISKKVSMVILGTAALRSTLPNITLNIYKTSNVYFTTQNDNTHLTLNIYKAANHFTSPTFSLTTSLMKK</sequence>
<protein>
    <submittedName>
        <fullName evidence="2">Uncharacterized protein</fullName>
    </submittedName>
</protein>
<proteinExistence type="predicted"/>
<dbReference type="VEuPathDB" id="TrichDB:TVAGG3_0983020"/>
<name>A2D8E0_TRIV3</name>
<dbReference type="EMBL" id="DS113179">
    <property type="protein sequence ID" value="EAY23189.1"/>
    <property type="molecule type" value="Genomic_DNA"/>
</dbReference>
<feature type="compositionally biased region" description="Polar residues" evidence="1">
    <location>
        <begin position="41"/>
        <end position="51"/>
    </location>
</feature>
<organism evidence="2 3">
    <name type="scientific">Trichomonas vaginalis (strain ATCC PRA-98 / G3)</name>
    <dbReference type="NCBI Taxonomy" id="412133"/>
    <lineage>
        <taxon>Eukaryota</taxon>
        <taxon>Metamonada</taxon>
        <taxon>Parabasalia</taxon>
        <taxon>Trichomonadida</taxon>
        <taxon>Trichomonadidae</taxon>
        <taxon>Trichomonas</taxon>
    </lineage>
</organism>
<dbReference type="InParanoid" id="A2D8E0"/>
<dbReference type="Proteomes" id="UP000001542">
    <property type="component" value="Unassembled WGS sequence"/>
</dbReference>
<evidence type="ECO:0000313" key="2">
    <source>
        <dbReference type="EMBL" id="EAY23189.1"/>
    </source>
</evidence>
<reference evidence="2" key="2">
    <citation type="journal article" date="2007" name="Science">
        <title>Draft genome sequence of the sexually transmitted pathogen Trichomonas vaginalis.</title>
        <authorList>
            <person name="Carlton J.M."/>
            <person name="Hirt R.P."/>
            <person name="Silva J.C."/>
            <person name="Delcher A.L."/>
            <person name="Schatz M."/>
            <person name="Zhao Q."/>
            <person name="Wortman J.R."/>
            <person name="Bidwell S.L."/>
            <person name="Alsmark U.C.M."/>
            <person name="Besteiro S."/>
            <person name="Sicheritz-Ponten T."/>
            <person name="Noel C.J."/>
            <person name="Dacks J.B."/>
            <person name="Foster P.G."/>
            <person name="Simillion C."/>
            <person name="Van de Peer Y."/>
            <person name="Miranda-Saavedra D."/>
            <person name="Barton G.J."/>
            <person name="Westrop G.D."/>
            <person name="Mueller S."/>
            <person name="Dessi D."/>
            <person name="Fiori P.L."/>
            <person name="Ren Q."/>
            <person name="Paulsen I."/>
            <person name="Zhang H."/>
            <person name="Bastida-Corcuera F.D."/>
            <person name="Simoes-Barbosa A."/>
            <person name="Brown M.T."/>
            <person name="Hayes R.D."/>
            <person name="Mukherjee M."/>
            <person name="Okumura C.Y."/>
            <person name="Schneider R."/>
            <person name="Smith A.J."/>
            <person name="Vanacova S."/>
            <person name="Villalvazo M."/>
            <person name="Haas B.J."/>
            <person name="Pertea M."/>
            <person name="Feldblyum T.V."/>
            <person name="Utterback T.R."/>
            <person name="Shu C.L."/>
            <person name="Osoegawa K."/>
            <person name="de Jong P.J."/>
            <person name="Hrdy I."/>
            <person name="Horvathova L."/>
            <person name="Zubacova Z."/>
            <person name="Dolezal P."/>
            <person name="Malik S.B."/>
            <person name="Logsdon J.M. Jr."/>
            <person name="Henze K."/>
            <person name="Gupta A."/>
            <person name="Wang C.C."/>
            <person name="Dunne R.L."/>
            <person name="Upcroft J.A."/>
            <person name="Upcroft P."/>
            <person name="White O."/>
            <person name="Salzberg S.L."/>
            <person name="Tang P."/>
            <person name="Chiu C.-H."/>
            <person name="Lee Y.-S."/>
            <person name="Embley T.M."/>
            <person name="Coombs G.H."/>
            <person name="Mottram J.C."/>
            <person name="Tachezy J."/>
            <person name="Fraser-Liggett C.M."/>
            <person name="Johnson P.J."/>
        </authorList>
    </citation>
    <scope>NUCLEOTIDE SEQUENCE [LARGE SCALE GENOMIC DNA]</scope>
    <source>
        <strain evidence="2">G3</strain>
    </source>
</reference>